<protein>
    <submittedName>
        <fullName evidence="1">Uncharacterized protein</fullName>
    </submittedName>
</protein>
<gene>
    <name evidence="1" type="ORF">FP507_05220</name>
</gene>
<organism evidence="1 2">
    <name type="scientific">Chlorobium phaeovibrioides</name>
    <dbReference type="NCBI Taxonomy" id="1094"/>
    <lineage>
        <taxon>Bacteria</taxon>
        <taxon>Pseudomonadati</taxon>
        <taxon>Chlorobiota</taxon>
        <taxon>Chlorobiia</taxon>
        <taxon>Chlorobiales</taxon>
        <taxon>Chlorobiaceae</taxon>
        <taxon>Chlorobium/Pelodictyon group</taxon>
        <taxon>Chlorobium</taxon>
    </lineage>
</organism>
<evidence type="ECO:0000313" key="2">
    <source>
        <dbReference type="Proteomes" id="UP000327458"/>
    </source>
</evidence>
<accession>A0A5M8IAR5</accession>
<dbReference type="Proteomes" id="UP000327458">
    <property type="component" value="Unassembled WGS sequence"/>
</dbReference>
<dbReference type="RefSeq" id="WP_151419408.1">
    <property type="nucleotide sequence ID" value="NZ_VMRG01000001.1"/>
</dbReference>
<dbReference type="EMBL" id="VMRG01000001">
    <property type="protein sequence ID" value="KAA6232548.1"/>
    <property type="molecule type" value="Genomic_DNA"/>
</dbReference>
<comment type="caution">
    <text evidence="1">The sequence shown here is derived from an EMBL/GenBank/DDBJ whole genome shotgun (WGS) entry which is preliminary data.</text>
</comment>
<dbReference type="AlphaFoldDB" id="A0A5M8IAR5"/>
<proteinExistence type="predicted"/>
<evidence type="ECO:0000313" key="1">
    <source>
        <dbReference type="EMBL" id="KAA6232548.1"/>
    </source>
</evidence>
<reference evidence="1 2" key="1">
    <citation type="submission" date="2019-07" db="EMBL/GenBank/DDBJ databases">
        <title>Draft genome Sequence of Chlorobium phaeovibrioides sp. strain PhvTcv-s14, from the Phylum Chlorobi.</title>
        <authorList>
            <person name="Babenko V."/>
            <person name="Boldyreva D."/>
            <person name="Kanygina A."/>
            <person name="Selezneva O."/>
            <person name="Akopiyan T."/>
            <person name="Lunina O."/>
        </authorList>
    </citation>
    <scope>NUCLEOTIDE SEQUENCE [LARGE SCALE GENOMIC DNA]</scope>
    <source>
        <strain evidence="1 2">GrTcv12</strain>
    </source>
</reference>
<sequence>MTSPVQSKVLEHFGAKVEFGQHVPGLFMVVADRHDPVPLITAYDGTVVMRLSGRTSVIARLALTNALALQKEPGIRSVGGINMDINRYKAFLGSLGATGAPVPGS</sequence>
<name>A0A5M8IAR5_CHLPH</name>